<evidence type="ECO:0000313" key="4">
    <source>
        <dbReference type="Proteomes" id="UP001595751"/>
    </source>
</evidence>
<feature type="region of interest" description="Disordered" evidence="1">
    <location>
        <begin position="20"/>
        <end position="46"/>
    </location>
</feature>
<proteinExistence type="predicted"/>
<sequence>MKITSAADVLRITQRHGISPAPTLAAVPDPPPDPKEHTITKPAEEPEQINGHELLLEIHTWLGRYIKTAQPADLVLLVLWAAHTHLCAETYTTPRLLLDSPAPGSGKTTVLDHLQRLCFSPVQAASLSSPSLLARLLEKHPRTILVDEADRTLHPRAEGVAELLAVLNSGYRFGASRPVLVPDRDGGWVANEMSTFGPVAMAGNSPNLPPDTRSRCIRVLLLPDTAGEVEDSDWQEIEVSARNLGSRIATWADQQRATIRESRPEYPEGLRGRNRERWAPLLKVAAAAGDYWKTECIKLINADLEEQKLDQEEGLMHRARHVLLLQDIAAVWPADHGDTKLFPTLELISALKAAQPGRWGPISEHGELTVQGLGRMLVNHFNIRAGRERDGARARGYRRGMFTTAWDALGVRPPDRPDEPDVPDEPGEPAQ</sequence>
<dbReference type="InterPro" id="IPR022081">
    <property type="entry name" value="DUF3631"/>
</dbReference>
<feature type="region of interest" description="Disordered" evidence="1">
    <location>
        <begin position="408"/>
        <end position="431"/>
    </location>
</feature>
<evidence type="ECO:0000259" key="2">
    <source>
        <dbReference type="Pfam" id="PF12307"/>
    </source>
</evidence>
<evidence type="ECO:0000313" key="3">
    <source>
        <dbReference type="EMBL" id="MFC3849911.1"/>
    </source>
</evidence>
<organism evidence="3 4">
    <name type="scientific">Corynebacterium hansenii</name>
    <dbReference type="NCBI Taxonomy" id="394964"/>
    <lineage>
        <taxon>Bacteria</taxon>
        <taxon>Bacillati</taxon>
        <taxon>Actinomycetota</taxon>
        <taxon>Actinomycetes</taxon>
        <taxon>Mycobacteriales</taxon>
        <taxon>Corynebacteriaceae</taxon>
        <taxon>Corynebacterium</taxon>
    </lineage>
</organism>
<protein>
    <submittedName>
        <fullName evidence="3">DUF3631 domain-containing protein</fullName>
    </submittedName>
</protein>
<keyword evidence="4" id="KW-1185">Reference proteome</keyword>
<dbReference type="InterPro" id="IPR027417">
    <property type="entry name" value="P-loop_NTPase"/>
</dbReference>
<reference evidence="4" key="1">
    <citation type="journal article" date="2019" name="Int. J. Syst. Evol. Microbiol.">
        <title>The Global Catalogue of Microorganisms (GCM) 10K type strain sequencing project: providing services to taxonomists for standard genome sequencing and annotation.</title>
        <authorList>
            <consortium name="The Broad Institute Genomics Platform"/>
            <consortium name="The Broad Institute Genome Sequencing Center for Infectious Disease"/>
            <person name="Wu L."/>
            <person name="Ma J."/>
        </authorList>
    </citation>
    <scope>NUCLEOTIDE SEQUENCE [LARGE SCALE GENOMIC DNA]</scope>
    <source>
        <strain evidence="4">CCUG 53252</strain>
    </source>
</reference>
<accession>A0ABV7ZP10</accession>
<feature type="compositionally biased region" description="Acidic residues" evidence="1">
    <location>
        <begin position="420"/>
        <end position="431"/>
    </location>
</feature>
<dbReference type="Proteomes" id="UP001595751">
    <property type="component" value="Unassembled WGS sequence"/>
</dbReference>
<gene>
    <name evidence="3" type="ORF">ACFORJ_07000</name>
</gene>
<feature type="domain" description="DUF3631" evidence="2">
    <location>
        <begin position="236"/>
        <end position="407"/>
    </location>
</feature>
<dbReference type="RefSeq" id="WP_290289111.1">
    <property type="nucleotide sequence ID" value="NZ_CP047211.1"/>
</dbReference>
<dbReference type="Pfam" id="PF12307">
    <property type="entry name" value="DUF3631"/>
    <property type="match status" value="1"/>
</dbReference>
<dbReference type="EMBL" id="JBHRZN010000002">
    <property type="protein sequence ID" value="MFC3849911.1"/>
    <property type="molecule type" value="Genomic_DNA"/>
</dbReference>
<name>A0ABV7ZP10_9CORY</name>
<feature type="compositionally biased region" description="Basic and acidic residues" evidence="1">
    <location>
        <begin position="32"/>
        <end position="44"/>
    </location>
</feature>
<evidence type="ECO:0000256" key="1">
    <source>
        <dbReference type="SAM" id="MobiDB-lite"/>
    </source>
</evidence>
<dbReference type="SUPFAM" id="SSF52540">
    <property type="entry name" value="P-loop containing nucleoside triphosphate hydrolases"/>
    <property type="match status" value="1"/>
</dbReference>
<comment type="caution">
    <text evidence="3">The sequence shown here is derived from an EMBL/GenBank/DDBJ whole genome shotgun (WGS) entry which is preliminary data.</text>
</comment>